<dbReference type="EMBL" id="JACJVQ010000018">
    <property type="protein sequence ID" value="MBB6636498.1"/>
    <property type="molecule type" value="Genomic_DNA"/>
</dbReference>
<accession>A0A841T298</accession>
<dbReference type="InterPro" id="IPR032466">
    <property type="entry name" value="Metal_Hydrolase"/>
</dbReference>
<dbReference type="RefSeq" id="WP_185121723.1">
    <property type="nucleotide sequence ID" value="NZ_JACJVQ010000018.1"/>
</dbReference>
<evidence type="ECO:0000313" key="2">
    <source>
        <dbReference type="EMBL" id="MBB6636498.1"/>
    </source>
</evidence>
<dbReference type="GO" id="GO:0016814">
    <property type="term" value="F:hydrolase activity, acting on carbon-nitrogen (but not peptide) bonds, in cyclic amidines"/>
    <property type="evidence" value="ECO:0007669"/>
    <property type="project" value="TreeGrafter"/>
</dbReference>
<reference evidence="2 3" key="1">
    <citation type="submission" date="2020-08" db="EMBL/GenBank/DDBJ databases">
        <title>Cohnella phylogeny.</title>
        <authorList>
            <person name="Dunlap C."/>
        </authorList>
    </citation>
    <scope>NUCLEOTIDE SEQUENCE [LARGE SCALE GENOMIC DNA]</scope>
    <source>
        <strain evidence="2 3">DSM 25241</strain>
    </source>
</reference>
<dbReference type="AlphaFoldDB" id="A0A841T298"/>
<dbReference type="Gene3D" id="3.20.20.140">
    <property type="entry name" value="Metal-dependent hydrolases"/>
    <property type="match status" value="1"/>
</dbReference>
<evidence type="ECO:0000313" key="3">
    <source>
        <dbReference type="Proteomes" id="UP000535838"/>
    </source>
</evidence>
<name>A0A841T298_9BACL</name>
<proteinExistence type="predicted"/>
<evidence type="ECO:0000259" key="1">
    <source>
        <dbReference type="Pfam" id="PF07969"/>
    </source>
</evidence>
<organism evidence="2 3">
    <name type="scientific">Cohnella thailandensis</name>
    <dbReference type="NCBI Taxonomy" id="557557"/>
    <lineage>
        <taxon>Bacteria</taxon>
        <taxon>Bacillati</taxon>
        <taxon>Bacillota</taxon>
        <taxon>Bacilli</taxon>
        <taxon>Bacillales</taxon>
        <taxon>Paenibacillaceae</taxon>
        <taxon>Cohnella</taxon>
    </lineage>
</organism>
<keyword evidence="2" id="KW-0378">Hydrolase</keyword>
<keyword evidence="3" id="KW-1185">Reference proteome</keyword>
<dbReference type="SUPFAM" id="SSF51556">
    <property type="entry name" value="Metallo-dependent hydrolases"/>
    <property type="match status" value="1"/>
</dbReference>
<dbReference type="PANTHER" id="PTHR32027:SF9">
    <property type="entry name" value="BLL3847 PROTEIN"/>
    <property type="match status" value="1"/>
</dbReference>
<feature type="domain" description="Amidohydrolase 3" evidence="1">
    <location>
        <begin position="53"/>
        <end position="261"/>
    </location>
</feature>
<protein>
    <submittedName>
        <fullName evidence="2">Amidohydrolase family protein</fullName>
    </submittedName>
</protein>
<dbReference type="Pfam" id="PF07969">
    <property type="entry name" value="Amidohydro_3"/>
    <property type="match status" value="1"/>
</dbReference>
<dbReference type="Proteomes" id="UP000535838">
    <property type="component" value="Unassembled WGS sequence"/>
</dbReference>
<comment type="caution">
    <text evidence="2">The sequence shown here is derived from an EMBL/GenBank/DDBJ whole genome shotgun (WGS) entry which is preliminary data.</text>
</comment>
<dbReference type="InterPro" id="IPR052349">
    <property type="entry name" value="Metallo-hydrolase_Enzymes"/>
</dbReference>
<sequence length="343" mass="38288">MKEWMTRGFSNEHAHLDKGMLYTFLPYKDEPVPIRAEWTRQAKAAFTKQDIYDRAEKALQTMLAYGTRYVRTHVDVDPLVGLKGVEALLELKERYEDRIVIDLTAFAQEGFDRFPQSEALLLEALRMGKMGVGGHTLADGDGEAHIDRVLSIAEAGGAEWAEFHTDESGRPEHFLLPYLATAAEKRGWGGRCYAIHCNSLANVTEKEAEEAIELVSRSGLHVTVCPTAIATRALAPVKKLRKAGVRVGLGSDNIGDFFNPYGSGNMLHYAQLLAYVQRFYEPEESEYLVGLLLQEPAHAESAAKTDKLEIRYRYDNGTARELIAHAKAPRAFTPLREGALGYE</sequence>
<dbReference type="PANTHER" id="PTHR32027">
    <property type="entry name" value="CYTOSINE DEAMINASE"/>
    <property type="match status" value="1"/>
</dbReference>
<gene>
    <name evidence="2" type="ORF">H7B67_20445</name>
</gene>
<dbReference type="InterPro" id="IPR013108">
    <property type="entry name" value="Amidohydro_3"/>
</dbReference>